<feature type="region of interest" description="Disordered" evidence="8">
    <location>
        <begin position="343"/>
        <end position="369"/>
    </location>
</feature>
<keyword evidence="4" id="KW-0456">Lyase</keyword>
<dbReference type="GO" id="GO:0009264">
    <property type="term" value="P:deoxyribonucleotide catabolic process"/>
    <property type="evidence" value="ECO:0007669"/>
    <property type="project" value="InterPro"/>
</dbReference>
<dbReference type="GO" id="GO:0016052">
    <property type="term" value="P:carbohydrate catabolic process"/>
    <property type="evidence" value="ECO:0007669"/>
    <property type="project" value="TreeGrafter"/>
</dbReference>
<dbReference type="GO" id="GO:0004139">
    <property type="term" value="F:deoxyribose-phosphate aldolase activity"/>
    <property type="evidence" value="ECO:0007669"/>
    <property type="project" value="UniProtKB-EC"/>
</dbReference>
<proteinExistence type="inferred from homology"/>
<evidence type="ECO:0000256" key="3">
    <source>
        <dbReference type="ARBA" id="ARBA00022490"/>
    </source>
</evidence>
<dbReference type="SMART" id="SM01133">
    <property type="entry name" value="DeoC"/>
    <property type="match status" value="1"/>
</dbReference>
<evidence type="ECO:0000256" key="1">
    <source>
        <dbReference type="ARBA" id="ARBA00010936"/>
    </source>
</evidence>
<dbReference type="AlphaFoldDB" id="A0A1V8SW08"/>
<dbReference type="Proteomes" id="UP000192596">
    <property type="component" value="Unassembled WGS sequence"/>
</dbReference>
<keyword evidence="3" id="KW-0963">Cytoplasm</keyword>
<evidence type="ECO:0000256" key="2">
    <source>
        <dbReference type="ARBA" id="ARBA00012515"/>
    </source>
</evidence>
<name>A0A1V8SW08_9PEZI</name>
<comment type="similarity">
    <text evidence="1">Belongs to the DeoC/FbaB aldolase family. DeoC type 1 subfamily.</text>
</comment>
<dbReference type="NCBIfam" id="TIGR00126">
    <property type="entry name" value="deoC"/>
    <property type="match status" value="1"/>
</dbReference>
<comment type="catalytic activity">
    <reaction evidence="7">
        <text>2-deoxy-D-ribose 5-phosphate = D-glyceraldehyde 3-phosphate + acetaldehyde</text>
        <dbReference type="Rhea" id="RHEA:12821"/>
        <dbReference type="ChEBI" id="CHEBI:15343"/>
        <dbReference type="ChEBI" id="CHEBI:59776"/>
        <dbReference type="ChEBI" id="CHEBI:62877"/>
        <dbReference type="EC" id="4.1.2.4"/>
    </reaction>
</comment>
<dbReference type="Gene3D" id="3.20.20.70">
    <property type="entry name" value="Aldolase class I"/>
    <property type="match status" value="1"/>
</dbReference>
<organism evidence="9 10">
    <name type="scientific">Cryoendolithus antarcticus</name>
    <dbReference type="NCBI Taxonomy" id="1507870"/>
    <lineage>
        <taxon>Eukaryota</taxon>
        <taxon>Fungi</taxon>
        <taxon>Dikarya</taxon>
        <taxon>Ascomycota</taxon>
        <taxon>Pezizomycotina</taxon>
        <taxon>Dothideomycetes</taxon>
        <taxon>Dothideomycetidae</taxon>
        <taxon>Cladosporiales</taxon>
        <taxon>Cladosporiaceae</taxon>
        <taxon>Cryoendolithus</taxon>
    </lineage>
</organism>
<keyword evidence="5" id="KW-0704">Schiff base</keyword>
<evidence type="ECO:0000256" key="7">
    <source>
        <dbReference type="ARBA" id="ARBA00048791"/>
    </source>
</evidence>
<dbReference type="SUPFAM" id="SSF51569">
    <property type="entry name" value="Aldolase"/>
    <property type="match status" value="1"/>
</dbReference>
<evidence type="ECO:0000256" key="6">
    <source>
        <dbReference type="ARBA" id="ARBA00032755"/>
    </source>
</evidence>
<dbReference type="STRING" id="1507870.A0A1V8SW08"/>
<evidence type="ECO:0000256" key="4">
    <source>
        <dbReference type="ARBA" id="ARBA00023239"/>
    </source>
</evidence>
<keyword evidence="10" id="KW-1185">Reference proteome</keyword>
<dbReference type="EC" id="4.1.2.4" evidence="2"/>
<evidence type="ECO:0000313" key="10">
    <source>
        <dbReference type="Proteomes" id="UP000192596"/>
    </source>
</evidence>
<dbReference type="EMBL" id="NAJO01000025">
    <property type="protein sequence ID" value="OQO03240.1"/>
    <property type="molecule type" value="Genomic_DNA"/>
</dbReference>
<dbReference type="PANTHER" id="PTHR10889">
    <property type="entry name" value="DEOXYRIBOSE-PHOSPHATE ALDOLASE"/>
    <property type="match status" value="1"/>
</dbReference>
<dbReference type="InterPro" id="IPR011343">
    <property type="entry name" value="DeoC"/>
</dbReference>
<evidence type="ECO:0000313" key="9">
    <source>
        <dbReference type="EMBL" id="OQO03240.1"/>
    </source>
</evidence>
<protein>
    <recommendedName>
        <fullName evidence="2">deoxyribose-phosphate aldolase</fullName>
        <ecNumber evidence="2">4.1.2.4</ecNumber>
    </recommendedName>
    <alternativeName>
        <fullName evidence="6">2-deoxy-D-ribose 5-phosphate aldolase</fullName>
    </alternativeName>
</protein>
<comment type="caution">
    <text evidence="9">The sequence shown here is derived from an EMBL/GenBank/DDBJ whole genome shotgun (WGS) entry which is preliminary data.</text>
</comment>
<dbReference type="GO" id="GO:0005737">
    <property type="term" value="C:cytoplasm"/>
    <property type="evidence" value="ECO:0007669"/>
    <property type="project" value="InterPro"/>
</dbReference>
<evidence type="ECO:0000256" key="8">
    <source>
        <dbReference type="SAM" id="MobiDB-lite"/>
    </source>
</evidence>
<dbReference type="OrthoDB" id="70823at2759"/>
<accession>A0A1V8SW08</accession>
<dbReference type="UniPathway" id="UPA00002">
    <property type="reaction ID" value="UER00468"/>
</dbReference>
<feature type="compositionally biased region" description="Gly residues" evidence="8">
    <location>
        <begin position="346"/>
        <end position="358"/>
    </location>
</feature>
<dbReference type="GO" id="GO:0046386">
    <property type="term" value="P:deoxyribose phosphate catabolic process"/>
    <property type="evidence" value="ECO:0007669"/>
    <property type="project" value="UniProtKB-UniPathway"/>
</dbReference>
<reference evidence="10" key="1">
    <citation type="submission" date="2017-03" db="EMBL/GenBank/DDBJ databases">
        <title>Genomes of endolithic fungi from Antarctica.</title>
        <authorList>
            <person name="Coleine C."/>
            <person name="Masonjones S."/>
            <person name="Stajich J.E."/>
        </authorList>
    </citation>
    <scope>NUCLEOTIDE SEQUENCE [LARGE SCALE GENOMIC DNA]</scope>
    <source>
        <strain evidence="10">CCFEE 5527</strain>
    </source>
</reference>
<dbReference type="InParanoid" id="A0A1V8SW08"/>
<dbReference type="Pfam" id="PF01791">
    <property type="entry name" value="DeoC"/>
    <property type="match status" value="1"/>
</dbReference>
<evidence type="ECO:0000256" key="5">
    <source>
        <dbReference type="ARBA" id="ARBA00023270"/>
    </source>
</evidence>
<dbReference type="InterPro" id="IPR002915">
    <property type="entry name" value="DeoC/FbaB/LacD_aldolase"/>
</dbReference>
<sequence>MSSKQYHQPYTIISRTITRDKLPSLPPYARRPTKTMTTARYTDAEWSDIISQAQSSILAKLDNDAPPTKITDLFSVAGAVDHTLLKLDATAAQIDSLCAEARVNNFATVCVRLPFVSRCGANVSGSGVGIACVIGFHEGTQDVREKLTEAKSAVAEGATELDVVVNVPMLIDAKWETIYSELSALRAVAGKTVLCKLILETALLSDSEIVAGSVLASEAGFDFVKTSTGFLTAADLPSGVTATGATLPHVRLLSLCCASLPQTSESGETRHMRVKASGGIRTLEDAVKMLAAGAERLGTSGGVWIAKEAEQAAHHLVGQAGGNGEVRVEELRRGSVTEIVRESIGEGTGGGGGGGGERPGLQTRLFTDY</sequence>
<dbReference type="InterPro" id="IPR028581">
    <property type="entry name" value="DeoC_typeI"/>
</dbReference>
<dbReference type="InterPro" id="IPR013785">
    <property type="entry name" value="Aldolase_TIM"/>
</dbReference>
<dbReference type="CDD" id="cd00959">
    <property type="entry name" value="DeoC"/>
    <property type="match status" value="1"/>
</dbReference>
<dbReference type="PANTHER" id="PTHR10889:SF1">
    <property type="entry name" value="DEOXYRIBOSE-PHOSPHATE ALDOLASE"/>
    <property type="match status" value="1"/>
</dbReference>
<gene>
    <name evidence="9" type="ORF">B0A48_11496</name>
</gene>
<dbReference type="HAMAP" id="MF_00114">
    <property type="entry name" value="DeoC_type1"/>
    <property type="match status" value="1"/>
</dbReference>